<reference evidence="5" key="1">
    <citation type="journal article" date="2020" name="Stud. Mycol.">
        <title>101 Dothideomycetes genomes: a test case for predicting lifestyles and emergence of pathogens.</title>
        <authorList>
            <person name="Haridas S."/>
            <person name="Albert R."/>
            <person name="Binder M."/>
            <person name="Bloem J."/>
            <person name="Labutti K."/>
            <person name="Salamov A."/>
            <person name="Andreopoulos B."/>
            <person name="Baker S."/>
            <person name="Barry K."/>
            <person name="Bills G."/>
            <person name="Bluhm B."/>
            <person name="Cannon C."/>
            <person name="Castanera R."/>
            <person name="Culley D."/>
            <person name="Daum C."/>
            <person name="Ezra D."/>
            <person name="Gonzalez J."/>
            <person name="Henrissat B."/>
            <person name="Kuo A."/>
            <person name="Liang C."/>
            <person name="Lipzen A."/>
            <person name="Lutzoni F."/>
            <person name="Magnuson J."/>
            <person name="Mondo S."/>
            <person name="Nolan M."/>
            <person name="Ohm R."/>
            <person name="Pangilinan J."/>
            <person name="Park H.-J."/>
            <person name="Ramirez L."/>
            <person name="Alfaro M."/>
            <person name="Sun H."/>
            <person name="Tritt A."/>
            <person name="Yoshinaga Y."/>
            <person name="Zwiers L.-H."/>
            <person name="Turgeon B."/>
            <person name="Goodwin S."/>
            <person name="Spatafora J."/>
            <person name="Crous P."/>
            <person name="Grigoriev I."/>
        </authorList>
    </citation>
    <scope>NUCLEOTIDE SEQUENCE</scope>
    <source>
        <strain evidence="5">CBS 379.55</strain>
    </source>
</reference>
<keyword evidence="4" id="KW-0175">Coiled coil</keyword>
<feature type="coiled-coil region" evidence="4">
    <location>
        <begin position="168"/>
        <end position="218"/>
    </location>
</feature>
<keyword evidence="3" id="KW-0539">Nucleus</keyword>
<gene>
    <name evidence="5" type="ORF">EI97DRAFT_368355</name>
</gene>
<dbReference type="GO" id="GO:0006406">
    <property type="term" value="P:mRNA export from nucleus"/>
    <property type="evidence" value="ECO:0007669"/>
    <property type="project" value="TreeGrafter"/>
</dbReference>
<dbReference type="Proteomes" id="UP000800097">
    <property type="component" value="Unassembled WGS sequence"/>
</dbReference>
<evidence type="ECO:0000256" key="3">
    <source>
        <dbReference type="ARBA" id="ARBA00023242"/>
    </source>
</evidence>
<evidence type="ECO:0000256" key="2">
    <source>
        <dbReference type="ARBA" id="ARBA00008044"/>
    </source>
</evidence>
<protein>
    <recommendedName>
        <fullName evidence="7">Fms interacting protein</fullName>
    </recommendedName>
</protein>
<dbReference type="GeneID" id="54548308"/>
<evidence type="ECO:0000313" key="5">
    <source>
        <dbReference type="EMBL" id="KAF2280980.1"/>
    </source>
</evidence>
<dbReference type="EMBL" id="ML986484">
    <property type="protein sequence ID" value="KAF2280980.1"/>
    <property type="molecule type" value="Genomic_DNA"/>
</dbReference>
<comment type="subcellular location">
    <subcellularLocation>
        <location evidence="1">Nucleus</location>
    </subcellularLocation>
</comment>
<dbReference type="RefSeq" id="XP_033658517.1">
    <property type="nucleotide sequence ID" value="XM_033795133.1"/>
</dbReference>
<name>A0A6A6JWI7_WESOR</name>
<evidence type="ECO:0000256" key="1">
    <source>
        <dbReference type="ARBA" id="ARBA00004123"/>
    </source>
</evidence>
<dbReference type="GO" id="GO:0000445">
    <property type="term" value="C:THO complex part of transcription export complex"/>
    <property type="evidence" value="ECO:0007669"/>
    <property type="project" value="TreeGrafter"/>
</dbReference>
<evidence type="ECO:0008006" key="7">
    <source>
        <dbReference type="Google" id="ProtNLM"/>
    </source>
</evidence>
<evidence type="ECO:0000256" key="4">
    <source>
        <dbReference type="SAM" id="Coils"/>
    </source>
</evidence>
<sequence length="238" mass="27301">MAVESPATASNGHQALAAIPQTNFESHFQTAHNLRLYQENQKLKQKVNDLVEYQLANPKVENPTSRAAIDREKQIMDQIEIKQKAIGAQLAVIRTLFRQSVMKVRGEKARTAESRNVNDALILQLHNLKYEEQSLASEISAAQNFDHKYTKLPLIPVEEFLELFPDHANSSEDDLMKARIQHEKAAREKLEDERRHKLKQKQALIAEVQKRKEGLTKLDKMLEDFIGQAAPIREMLME</sequence>
<dbReference type="PANTHER" id="PTHR13375:SF3">
    <property type="entry name" value="THO COMPLEX SUBUNIT 5 HOMOLOG"/>
    <property type="match status" value="1"/>
</dbReference>
<evidence type="ECO:0000313" key="6">
    <source>
        <dbReference type="Proteomes" id="UP000800097"/>
    </source>
</evidence>
<dbReference type="Pfam" id="PF09766">
    <property type="entry name" value="FmiP_Thoc5"/>
    <property type="match status" value="1"/>
</dbReference>
<dbReference type="GO" id="GO:0003729">
    <property type="term" value="F:mRNA binding"/>
    <property type="evidence" value="ECO:0007669"/>
    <property type="project" value="TreeGrafter"/>
</dbReference>
<organism evidence="5 6">
    <name type="scientific">Westerdykella ornata</name>
    <dbReference type="NCBI Taxonomy" id="318751"/>
    <lineage>
        <taxon>Eukaryota</taxon>
        <taxon>Fungi</taxon>
        <taxon>Dikarya</taxon>
        <taxon>Ascomycota</taxon>
        <taxon>Pezizomycotina</taxon>
        <taxon>Dothideomycetes</taxon>
        <taxon>Pleosporomycetidae</taxon>
        <taxon>Pleosporales</taxon>
        <taxon>Sporormiaceae</taxon>
        <taxon>Westerdykella</taxon>
    </lineage>
</organism>
<dbReference type="AlphaFoldDB" id="A0A6A6JWI7"/>
<accession>A0A6A6JWI7</accession>
<keyword evidence="6" id="KW-1185">Reference proteome</keyword>
<proteinExistence type="inferred from homology"/>
<dbReference type="InterPro" id="IPR019163">
    <property type="entry name" value="THO_Thoc5"/>
</dbReference>
<comment type="similarity">
    <text evidence="2">Belongs to the THOC5 family.</text>
</comment>
<dbReference type="PANTHER" id="PTHR13375">
    <property type="entry name" value="FMS INTERACTING PROTEIN"/>
    <property type="match status" value="1"/>
</dbReference>
<dbReference type="OrthoDB" id="20582at2759"/>